<keyword evidence="1" id="KW-0812">Transmembrane</keyword>
<dbReference type="InterPro" id="IPR039859">
    <property type="entry name" value="PFA4/ZDH16/20/ERF2-like"/>
</dbReference>
<proteinExistence type="predicted"/>
<dbReference type="Proteomes" id="UP001153076">
    <property type="component" value="Unassembled WGS sequence"/>
</dbReference>
<sequence length="327" mass="36897">MYRSGTVMAWNVFRFCTALRGLGSIMILLVLGVVGVTYYSVVCTSYAPALADGGLDSLIAIAVLIPFHGLLVMLLWSYFSVVFTDPGCVPPNWRPTIDEERGESQPLTVPEHGGGQVDPHPKIRFCRKCNQLKPPRCHHCSVCEYFFSVLYVLSAFTDRSIISYATDYTRWEVCSKNGSPLCMGRQLCWGIKLQFYTFLETTLVTISLLPQFIAFFNDGEIPGSPSSLAATFLAFVLNLAFALSVMGFLIMHISLVAANTTTIEAYEKKTTPKWRYDLGKKKNFEQVFGMDKKYWLIPKYSEEDIRRMPELQGLDYPSKPDLDSQEF</sequence>
<feature type="transmembrane region" description="Helical" evidence="1">
    <location>
        <begin position="228"/>
        <end position="250"/>
    </location>
</feature>
<dbReference type="AlphaFoldDB" id="A0A9Q1QMV2"/>
<keyword evidence="1" id="KW-1133">Transmembrane helix</keyword>
<gene>
    <name evidence="2" type="ORF">Cgig2_013123</name>
</gene>
<organism evidence="2 3">
    <name type="scientific">Carnegiea gigantea</name>
    <dbReference type="NCBI Taxonomy" id="171969"/>
    <lineage>
        <taxon>Eukaryota</taxon>
        <taxon>Viridiplantae</taxon>
        <taxon>Streptophyta</taxon>
        <taxon>Embryophyta</taxon>
        <taxon>Tracheophyta</taxon>
        <taxon>Spermatophyta</taxon>
        <taxon>Magnoliopsida</taxon>
        <taxon>eudicotyledons</taxon>
        <taxon>Gunneridae</taxon>
        <taxon>Pentapetalae</taxon>
        <taxon>Caryophyllales</taxon>
        <taxon>Cactineae</taxon>
        <taxon>Cactaceae</taxon>
        <taxon>Cactoideae</taxon>
        <taxon>Echinocereeae</taxon>
        <taxon>Carnegiea</taxon>
    </lineage>
</organism>
<evidence type="ECO:0000313" key="3">
    <source>
        <dbReference type="Proteomes" id="UP001153076"/>
    </source>
</evidence>
<evidence type="ECO:0008006" key="4">
    <source>
        <dbReference type="Google" id="ProtNLM"/>
    </source>
</evidence>
<feature type="transmembrane region" description="Helical" evidence="1">
    <location>
        <begin position="58"/>
        <end position="79"/>
    </location>
</feature>
<dbReference type="OrthoDB" id="331948at2759"/>
<dbReference type="GO" id="GO:0016409">
    <property type="term" value="F:palmitoyltransferase activity"/>
    <property type="evidence" value="ECO:0007669"/>
    <property type="project" value="InterPro"/>
</dbReference>
<feature type="transmembrane region" description="Helical" evidence="1">
    <location>
        <begin position="195"/>
        <end position="216"/>
    </location>
</feature>
<reference evidence="2" key="1">
    <citation type="submission" date="2022-04" db="EMBL/GenBank/DDBJ databases">
        <title>Carnegiea gigantea Genome sequencing and assembly v2.</title>
        <authorList>
            <person name="Copetti D."/>
            <person name="Sanderson M.J."/>
            <person name="Burquez A."/>
            <person name="Wojciechowski M.F."/>
        </authorList>
    </citation>
    <scope>NUCLEOTIDE SEQUENCE</scope>
    <source>
        <strain evidence="2">SGP5-SGP5p</strain>
        <tissue evidence="2">Aerial part</tissue>
    </source>
</reference>
<comment type="caution">
    <text evidence="2">The sequence shown here is derived from an EMBL/GenBank/DDBJ whole genome shotgun (WGS) entry which is preliminary data.</text>
</comment>
<name>A0A9Q1QMV2_9CARY</name>
<dbReference type="PANTHER" id="PTHR12246">
    <property type="entry name" value="PALMITOYLTRANSFERASE ZDHHC16"/>
    <property type="match status" value="1"/>
</dbReference>
<feature type="transmembrane region" description="Helical" evidence="1">
    <location>
        <begin position="12"/>
        <end position="38"/>
    </location>
</feature>
<keyword evidence="1" id="KW-0472">Membrane</keyword>
<dbReference type="EMBL" id="JAKOGI010000039">
    <property type="protein sequence ID" value="KAJ8447346.1"/>
    <property type="molecule type" value="Genomic_DNA"/>
</dbReference>
<evidence type="ECO:0000256" key="1">
    <source>
        <dbReference type="SAM" id="Phobius"/>
    </source>
</evidence>
<keyword evidence="3" id="KW-1185">Reference proteome</keyword>
<dbReference type="PROSITE" id="PS50216">
    <property type="entry name" value="DHHC"/>
    <property type="match status" value="1"/>
</dbReference>
<protein>
    <recommendedName>
        <fullName evidence="4">Protein S-acyltransferase</fullName>
    </recommendedName>
</protein>
<accession>A0A9Q1QMV2</accession>
<evidence type="ECO:0000313" key="2">
    <source>
        <dbReference type="EMBL" id="KAJ8447346.1"/>
    </source>
</evidence>